<organism evidence="1 2">
    <name type="scientific">Staurois parvus</name>
    <dbReference type="NCBI Taxonomy" id="386267"/>
    <lineage>
        <taxon>Eukaryota</taxon>
        <taxon>Metazoa</taxon>
        <taxon>Chordata</taxon>
        <taxon>Craniata</taxon>
        <taxon>Vertebrata</taxon>
        <taxon>Euteleostomi</taxon>
        <taxon>Amphibia</taxon>
        <taxon>Batrachia</taxon>
        <taxon>Anura</taxon>
        <taxon>Neobatrachia</taxon>
        <taxon>Ranoidea</taxon>
        <taxon>Ranidae</taxon>
        <taxon>Staurois</taxon>
    </lineage>
</organism>
<proteinExistence type="predicted"/>
<protein>
    <submittedName>
        <fullName evidence="1">Uncharacterized protein</fullName>
    </submittedName>
</protein>
<name>A0ABN9EFX6_9NEOB</name>
<comment type="caution">
    <text evidence="1">The sequence shown here is derived from an EMBL/GenBank/DDBJ whole genome shotgun (WGS) entry which is preliminary data.</text>
</comment>
<reference evidence="1" key="1">
    <citation type="submission" date="2023-05" db="EMBL/GenBank/DDBJ databases">
        <authorList>
            <person name="Stuckert A."/>
        </authorList>
    </citation>
    <scope>NUCLEOTIDE SEQUENCE</scope>
</reference>
<evidence type="ECO:0000313" key="1">
    <source>
        <dbReference type="EMBL" id="CAI9583129.1"/>
    </source>
</evidence>
<sequence>MGPPGNRGSWCPCVLTHTQTTPKKAYESYQGHLMWPLTDPGPSRQCQNFRMVSPPLLSTHAPI</sequence>
<keyword evidence="2" id="KW-1185">Reference proteome</keyword>
<accession>A0ABN9EFX6</accession>
<dbReference type="EMBL" id="CATNWA010015412">
    <property type="protein sequence ID" value="CAI9583129.1"/>
    <property type="molecule type" value="Genomic_DNA"/>
</dbReference>
<evidence type="ECO:0000313" key="2">
    <source>
        <dbReference type="Proteomes" id="UP001162483"/>
    </source>
</evidence>
<gene>
    <name evidence="1" type="ORF">SPARVUS_LOCUS9759295</name>
</gene>
<dbReference type="Proteomes" id="UP001162483">
    <property type="component" value="Unassembled WGS sequence"/>
</dbReference>